<dbReference type="InterPro" id="IPR035892">
    <property type="entry name" value="C2_domain_sf"/>
</dbReference>
<dbReference type="Gene3D" id="2.60.40.150">
    <property type="entry name" value="C2 domain"/>
    <property type="match status" value="1"/>
</dbReference>
<protein>
    <recommendedName>
        <fullName evidence="4">C2 domain-containing protein</fullName>
    </recommendedName>
</protein>
<dbReference type="PRINTS" id="PR01217">
    <property type="entry name" value="PRICHEXTENSN"/>
</dbReference>
<dbReference type="PANTHER" id="PTHR47052:SF3">
    <property type="entry name" value="INGRESSION PROTEIN 1"/>
    <property type="match status" value="1"/>
</dbReference>
<dbReference type="CDD" id="cd00030">
    <property type="entry name" value="C2"/>
    <property type="match status" value="1"/>
</dbReference>
<keyword evidence="3" id="KW-1185">Reference proteome</keyword>
<gene>
    <name evidence="2" type="ORF">RHGRI_013769</name>
</gene>
<reference evidence="2" key="1">
    <citation type="submission" date="2020-08" db="EMBL/GenBank/DDBJ databases">
        <title>Plant Genome Project.</title>
        <authorList>
            <person name="Zhang R.-G."/>
        </authorList>
    </citation>
    <scope>NUCLEOTIDE SEQUENCE</scope>
    <source>
        <strain evidence="2">WSP0</strain>
        <tissue evidence="2">Leaf</tissue>
    </source>
</reference>
<feature type="region of interest" description="Disordered" evidence="1">
    <location>
        <begin position="183"/>
        <end position="209"/>
    </location>
</feature>
<evidence type="ECO:0008006" key="4">
    <source>
        <dbReference type="Google" id="ProtNLM"/>
    </source>
</evidence>
<evidence type="ECO:0000313" key="2">
    <source>
        <dbReference type="EMBL" id="KAG5548177.1"/>
    </source>
</evidence>
<dbReference type="AlphaFoldDB" id="A0AAV6K757"/>
<dbReference type="Proteomes" id="UP000823749">
    <property type="component" value="Chromosome 5"/>
</dbReference>
<dbReference type="EMBL" id="JACTNZ010000005">
    <property type="protein sequence ID" value="KAG5548177.1"/>
    <property type="molecule type" value="Genomic_DNA"/>
</dbReference>
<name>A0AAV6K757_9ERIC</name>
<sequence>MYQLPTQSHSSAYPSMSISGIQGQLLEVTVVGCNKLKDTEWISRQDPYVCLEYGSAKFRTRTCKGSSFFLFFLARFNLKLADHTFAVCTKRVQLQKVLSGGYDDNSSPLQTKTGRHAGEVRLILHYANANKPATSYAPSAPPYVAPSAPQVSMYSTPPPASSGFYPPPATAYPPPATAYPPPPSAYASYPPNSSPYPSTPYAPPQPSAYPPPYPPPSAYPPPPYPPPPHSSPYPPPPGPFPGIYPPPPY</sequence>
<dbReference type="SUPFAM" id="SSF49562">
    <property type="entry name" value="C2 domain (Calcium/lipid-binding domain, CaLB)"/>
    <property type="match status" value="1"/>
</dbReference>
<evidence type="ECO:0000313" key="3">
    <source>
        <dbReference type="Proteomes" id="UP000823749"/>
    </source>
</evidence>
<feature type="compositionally biased region" description="Pro residues" evidence="1">
    <location>
        <begin position="192"/>
        <end position="209"/>
    </location>
</feature>
<dbReference type="PANTHER" id="PTHR47052">
    <property type="entry name" value="CONSERVED SERINE PROLINE-RICH PROTEIN (AFU_ORTHOLOGUE AFUA_2G01790)"/>
    <property type="match status" value="1"/>
</dbReference>
<comment type="caution">
    <text evidence="2">The sequence shown here is derived from an EMBL/GenBank/DDBJ whole genome shotgun (WGS) entry which is preliminary data.</text>
</comment>
<proteinExistence type="predicted"/>
<evidence type="ECO:0000256" key="1">
    <source>
        <dbReference type="SAM" id="MobiDB-lite"/>
    </source>
</evidence>
<dbReference type="InterPro" id="IPR052981">
    <property type="entry name" value="Ingression_C2_domain"/>
</dbReference>
<accession>A0AAV6K757</accession>
<organism evidence="2 3">
    <name type="scientific">Rhododendron griersonianum</name>
    <dbReference type="NCBI Taxonomy" id="479676"/>
    <lineage>
        <taxon>Eukaryota</taxon>
        <taxon>Viridiplantae</taxon>
        <taxon>Streptophyta</taxon>
        <taxon>Embryophyta</taxon>
        <taxon>Tracheophyta</taxon>
        <taxon>Spermatophyta</taxon>
        <taxon>Magnoliopsida</taxon>
        <taxon>eudicotyledons</taxon>
        <taxon>Gunneridae</taxon>
        <taxon>Pentapetalae</taxon>
        <taxon>asterids</taxon>
        <taxon>Ericales</taxon>
        <taxon>Ericaceae</taxon>
        <taxon>Ericoideae</taxon>
        <taxon>Rhodoreae</taxon>
        <taxon>Rhododendron</taxon>
    </lineage>
</organism>